<gene>
    <name evidence="3" type="ORF">TrLO_g10061</name>
</gene>
<dbReference type="InterPro" id="IPR000719">
    <property type="entry name" value="Prot_kinase_dom"/>
</dbReference>
<dbReference type="PANTHER" id="PTHR31047:SF0">
    <property type="entry name" value="MEIOTICALLY UP-REGULATED GENE 157 PROTEIN"/>
    <property type="match status" value="1"/>
</dbReference>
<proteinExistence type="predicted"/>
<keyword evidence="4" id="KW-1185">Reference proteome</keyword>
<dbReference type="GO" id="GO:0005975">
    <property type="term" value="P:carbohydrate metabolic process"/>
    <property type="evidence" value="ECO:0007669"/>
    <property type="project" value="InterPro"/>
</dbReference>
<evidence type="ECO:0000259" key="2">
    <source>
        <dbReference type="PROSITE" id="PS50011"/>
    </source>
</evidence>
<dbReference type="OrthoDB" id="7771656at2759"/>
<comment type="caution">
    <text evidence="3">The sequence shown here is derived from an EMBL/GenBank/DDBJ whole genome shotgun (WGS) entry which is preliminary data.</text>
</comment>
<dbReference type="SMART" id="SM01149">
    <property type="entry name" value="DUF1237"/>
    <property type="match status" value="1"/>
</dbReference>
<feature type="domain" description="Protein kinase" evidence="2">
    <location>
        <begin position="508"/>
        <end position="793"/>
    </location>
</feature>
<dbReference type="Gene3D" id="1.50.10.10">
    <property type="match status" value="1"/>
</dbReference>
<dbReference type="Pfam" id="PF06824">
    <property type="entry name" value="Glyco_hydro_125"/>
    <property type="match status" value="1"/>
</dbReference>
<dbReference type="InterPro" id="IPR008928">
    <property type="entry name" value="6-hairpin_glycosidase_sf"/>
</dbReference>
<dbReference type="InterPro" id="IPR008313">
    <property type="entry name" value="GH125"/>
</dbReference>
<dbReference type="PROSITE" id="PS50011">
    <property type="entry name" value="PROTEIN_KINASE_DOM"/>
    <property type="match status" value="1"/>
</dbReference>
<protein>
    <recommendedName>
        <fullName evidence="2">Protein kinase domain-containing protein</fullName>
    </recommendedName>
</protein>
<keyword evidence="1" id="KW-0812">Transmembrane</keyword>
<organism evidence="3 4">
    <name type="scientific">Triparma laevis f. longispina</name>
    <dbReference type="NCBI Taxonomy" id="1714387"/>
    <lineage>
        <taxon>Eukaryota</taxon>
        <taxon>Sar</taxon>
        <taxon>Stramenopiles</taxon>
        <taxon>Ochrophyta</taxon>
        <taxon>Bolidophyceae</taxon>
        <taxon>Parmales</taxon>
        <taxon>Triparmaceae</taxon>
        <taxon>Triparma</taxon>
    </lineage>
</organism>
<evidence type="ECO:0000256" key="1">
    <source>
        <dbReference type="SAM" id="Phobius"/>
    </source>
</evidence>
<accession>A0A9W7C2P7</accession>
<dbReference type="Proteomes" id="UP001165122">
    <property type="component" value="Unassembled WGS sequence"/>
</dbReference>
<dbReference type="InterPro" id="IPR011009">
    <property type="entry name" value="Kinase-like_dom_sf"/>
</dbReference>
<dbReference type="PANTHER" id="PTHR31047">
    <property type="entry name" value="MEIOTICALLY UP-REGULATED GENE 157 PROTEIN"/>
    <property type="match status" value="1"/>
</dbReference>
<dbReference type="InterPro" id="IPR012341">
    <property type="entry name" value="6hp_glycosidase-like_sf"/>
</dbReference>
<feature type="transmembrane region" description="Helical" evidence="1">
    <location>
        <begin position="38"/>
        <end position="59"/>
    </location>
</feature>
<dbReference type="GO" id="GO:0005524">
    <property type="term" value="F:ATP binding"/>
    <property type="evidence" value="ECO:0007669"/>
    <property type="project" value="InterPro"/>
</dbReference>
<dbReference type="SUPFAM" id="SSF48208">
    <property type="entry name" value="Six-hairpin glycosidases"/>
    <property type="match status" value="1"/>
</dbReference>
<dbReference type="EMBL" id="BRXW01000040">
    <property type="protein sequence ID" value="GMI02132.1"/>
    <property type="molecule type" value="Genomic_DNA"/>
</dbReference>
<name>A0A9W7C2P7_9STRA</name>
<dbReference type="Gene3D" id="1.10.510.10">
    <property type="entry name" value="Transferase(Phosphotransferase) domain 1"/>
    <property type="match status" value="1"/>
</dbReference>
<evidence type="ECO:0000313" key="4">
    <source>
        <dbReference type="Proteomes" id="UP001165122"/>
    </source>
</evidence>
<sequence length="793" mass="90877">MHSRLKFVTTESEHFDGLPLPSHVRKGHKQEKSSTQHAHSLCFFLILVIALTMSFQTVYLHRSLSNKNEGFVDMKLNIRTQKRPAPPPPPTPEQIPPFLAPLATTNTANGNIFIKTGDIEDMWIRDSTAQVWPFHSSHPKLVLGVLKQQSEFLLHDVYANSYKNSYRDPSSLSREEQALGRGGFVATRNYELDSGCYFLRLLHHAHTHHKIDLRPFRSTVELLVNTWTVEQRHEEQSLYLYPELPRNGLGSPTSYTGMTWSGFRPSDDACEYGYHIPSNLFAAAMLRHVSTMFPDLSEGADSLRQEITNGVNTFGTWTDQNNIKRYCYEVDGNNNCNKMDDANLPSLLSIPYFDPDTNDYDPNLWKSTYDWVWSDSNPYFFRGKAAAGIGSPHTTTPTDETEKIWPLSLITRGLVDNNPTVKLEMKLLAERTKVNGKAHESFHKDDPRFFTREDFSWPNALLIELTAEVVDDVRVSNPNDPDFCDDLTSLLLDLFPTYLFPKLPGSKFRVTKILGHGQFGAVLLANNSITGQPEAIKLVEIDSEKHYNRFVAEYEKQQMLADLNLAPAVLGREIMVGTHDGLYGMRMKIIDKSIDDYVYEHTEEEFKQTLTNIVELFQKLKDNDFSHGDAHFGNIAQINDDVNNLVWIDFGETRRIAGGFVFHDVIQLLRCHLLGVFEDILGCFGKLRDCRFKDWSKPLDWHRVLNRFELIHEAMRERFYDSPTLTQESSETLFDEVQGFIESSKAQLALALVECSDENSEQCQFAQGEVLYNLYKRVDKPYQKTYKINHNLS</sequence>
<reference evidence="4" key="1">
    <citation type="journal article" date="2023" name="Commun. Biol.">
        <title>Genome analysis of Parmales, the sister group of diatoms, reveals the evolutionary specialization of diatoms from phago-mixotrophs to photoautotrophs.</title>
        <authorList>
            <person name="Ban H."/>
            <person name="Sato S."/>
            <person name="Yoshikawa S."/>
            <person name="Yamada K."/>
            <person name="Nakamura Y."/>
            <person name="Ichinomiya M."/>
            <person name="Sato N."/>
            <person name="Blanc-Mathieu R."/>
            <person name="Endo H."/>
            <person name="Kuwata A."/>
            <person name="Ogata H."/>
        </authorList>
    </citation>
    <scope>NUCLEOTIDE SEQUENCE [LARGE SCALE GENOMIC DNA]</scope>
    <source>
        <strain evidence="4">NIES 3700</strain>
    </source>
</reference>
<dbReference type="AlphaFoldDB" id="A0A9W7C2P7"/>
<evidence type="ECO:0000313" key="3">
    <source>
        <dbReference type="EMBL" id="GMI02132.1"/>
    </source>
</evidence>
<keyword evidence="1" id="KW-0472">Membrane</keyword>
<dbReference type="GO" id="GO:0004672">
    <property type="term" value="F:protein kinase activity"/>
    <property type="evidence" value="ECO:0007669"/>
    <property type="project" value="InterPro"/>
</dbReference>
<dbReference type="SUPFAM" id="SSF56112">
    <property type="entry name" value="Protein kinase-like (PK-like)"/>
    <property type="match status" value="1"/>
</dbReference>
<keyword evidence="1" id="KW-1133">Transmembrane helix</keyword>